<evidence type="ECO:0008006" key="5">
    <source>
        <dbReference type="Google" id="ProtNLM"/>
    </source>
</evidence>
<comment type="similarity">
    <text evidence="1">Belongs to the senescence regulator S40 family.</text>
</comment>
<dbReference type="AlphaFoldDB" id="A0A5P1EDH8"/>
<feature type="compositionally biased region" description="Polar residues" evidence="2">
    <location>
        <begin position="53"/>
        <end position="67"/>
    </location>
</feature>
<dbReference type="PANTHER" id="PTHR46525:SF2">
    <property type="entry name" value="EMB|CAB72159.1"/>
    <property type="match status" value="1"/>
</dbReference>
<proteinExistence type="inferred from homology"/>
<dbReference type="Pfam" id="PF04520">
    <property type="entry name" value="Senescence_reg"/>
    <property type="match status" value="1"/>
</dbReference>
<dbReference type="Proteomes" id="UP000243459">
    <property type="component" value="Chromosome 7"/>
</dbReference>
<evidence type="ECO:0000313" key="4">
    <source>
        <dbReference type="Proteomes" id="UP000243459"/>
    </source>
</evidence>
<accession>A0A5P1EDH8</accession>
<name>A0A5P1EDH8_ASPOF</name>
<evidence type="ECO:0000256" key="2">
    <source>
        <dbReference type="SAM" id="MobiDB-lite"/>
    </source>
</evidence>
<dbReference type="PANTHER" id="PTHR46525">
    <property type="entry name" value="EMB|CAB72159.1"/>
    <property type="match status" value="1"/>
</dbReference>
<gene>
    <name evidence="3" type="ORF">A4U43_C07F20530</name>
</gene>
<protein>
    <recommendedName>
        <fullName evidence="5">Senescence regulator</fullName>
    </recommendedName>
</protein>
<feature type="region of interest" description="Disordered" evidence="2">
    <location>
        <begin position="43"/>
        <end position="84"/>
    </location>
</feature>
<evidence type="ECO:0000313" key="3">
    <source>
        <dbReference type="EMBL" id="ONK63945.1"/>
    </source>
</evidence>
<dbReference type="Gramene" id="ONK63945">
    <property type="protein sequence ID" value="ONK63945"/>
    <property type="gene ID" value="A4U43_C07F20530"/>
</dbReference>
<dbReference type="EMBL" id="CM007387">
    <property type="protein sequence ID" value="ONK63945.1"/>
    <property type="molecule type" value="Genomic_DNA"/>
</dbReference>
<reference evidence="4" key="1">
    <citation type="journal article" date="2017" name="Nat. Commun.">
        <title>The asparagus genome sheds light on the origin and evolution of a young Y chromosome.</title>
        <authorList>
            <person name="Harkess A."/>
            <person name="Zhou J."/>
            <person name="Xu C."/>
            <person name="Bowers J.E."/>
            <person name="Van der Hulst R."/>
            <person name="Ayyampalayam S."/>
            <person name="Mercati F."/>
            <person name="Riccardi P."/>
            <person name="McKain M.R."/>
            <person name="Kakrana A."/>
            <person name="Tang H."/>
            <person name="Ray J."/>
            <person name="Groenendijk J."/>
            <person name="Arikit S."/>
            <person name="Mathioni S.M."/>
            <person name="Nakano M."/>
            <person name="Shan H."/>
            <person name="Telgmann-Rauber A."/>
            <person name="Kanno A."/>
            <person name="Yue Z."/>
            <person name="Chen H."/>
            <person name="Li W."/>
            <person name="Chen Y."/>
            <person name="Xu X."/>
            <person name="Zhang Y."/>
            <person name="Luo S."/>
            <person name="Chen H."/>
            <person name="Gao J."/>
            <person name="Mao Z."/>
            <person name="Pires J.C."/>
            <person name="Luo M."/>
            <person name="Kudrna D."/>
            <person name="Wing R.A."/>
            <person name="Meyers B.C."/>
            <person name="Yi K."/>
            <person name="Kong H."/>
            <person name="Lavrijsen P."/>
            <person name="Sunseri F."/>
            <person name="Falavigna A."/>
            <person name="Ye Y."/>
            <person name="Leebens-Mack J.H."/>
            <person name="Chen G."/>
        </authorList>
    </citation>
    <scope>NUCLEOTIDE SEQUENCE [LARGE SCALE GENOMIC DNA]</scope>
    <source>
        <strain evidence="4">cv. DH0086</strain>
    </source>
</reference>
<sequence>MAAASRNHQVLKHTIRLFSSPRKMEGLAAGDEFDESDVWCFQPESKPDMKSSVPRSRSTWKMNQTATGSGSGSKSGPGSMPVRVPDWSKILLHESKSSVSYCNRRGFEEEEEDDGEAIVPPHEVVMRRRAASLSVEEGAGRTLKGRDLSRVRNAIWAKTGFQD</sequence>
<dbReference type="InterPro" id="IPR007608">
    <property type="entry name" value="Senescence_reg_S40"/>
</dbReference>
<evidence type="ECO:0000256" key="1">
    <source>
        <dbReference type="ARBA" id="ARBA00034773"/>
    </source>
</evidence>
<dbReference type="GO" id="GO:0010150">
    <property type="term" value="P:leaf senescence"/>
    <property type="evidence" value="ECO:0007669"/>
    <property type="project" value="UniProtKB-ARBA"/>
</dbReference>
<organism evidence="3 4">
    <name type="scientific">Asparagus officinalis</name>
    <name type="common">Garden asparagus</name>
    <dbReference type="NCBI Taxonomy" id="4686"/>
    <lineage>
        <taxon>Eukaryota</taxon>
        <taxon>Viridiplantae</taxon>
        <taxon>Streptophyta</taxon>
        <taxon>Embryophyta</taxon>
        <taxon>Tracheophyta</taxon>
        <taxon>Spermatophyta</taxon>
        <taxon>Magnoliopsida</taxon>
        <taxon>Liliopsida</taxon>
        <taxon>Asparagales</taxon>
        <taxon>Asparagaceae</taxon>
        <taxon>Asparagoideae</taxon>
        <taxon>Asparagus</taxon>
    </lineage>
</organism>
<keyword evidence="4" id="KW-1185">Reference proteome</keyword>
<dbReference type="OrthoDB" id="1917735at2759"/>
<dbReference type="OMA" id="YDEFERS"/>